<dbReference type="InterPro" id="IPR003591">
    <property type="entry name" value="Leu-rich_rpt_typical-subtyp"/>
</dbReference>
<dbReference type="PANTHER" id="PTHR23155:SF1167">
    <property type="entry name" value="OS08G0412100 PROTEIN"/>
    <property type="match status" value="1"/>
</dbReference>
<dbReference type="SUPFAM" id="SSF52058">
    <property type="entry name" value="L domain-like"/>
    <property type="match status" value="2"/>
</dbReference>
<dbReference type="Proteomes" id="UP000007305">
    <property type="component" value="Chromosome 10"/>
</dbReference>
<dbReference type="InterPro" id="IPR002182">
    <property type="entry name" value="NB-ARC"/>
</dbReference>
<name>A0A1D6J3C1_MAIZE</name>
<keyword evidence="5" id="KW-0611">Plant defense</keyword>
<dbReference type="FunCoup" id="A0A1D6J3C1">
    <property type="interactions" value="547"/>
</dbReference>
<evidence type="ECO:0000256" key="5">
    <source>
        <dbReference type="ARBA" id="ARBA00022821"/>
    </source>
</evidence>
<feature type="domain" description="AAA+ ATPase" evidence="7">
    <location>
        <begin position="174"/>
        <end position="328"/>
    </location>
</feature>
<dbReference type="InterPro" id="IPR055414">
    <property type="entry name" value="LRR_R13L4/SHOC2-like"/>
</dbReference>
<dbReference type="InterPro" id="IPR032675">
    <property type="entry name" value="LRR_dom_sf"/>
</dbReference>
<evidence type="ECO:0000256" key="6">
    <source>
        <dbReference type="ARBA" id="ARBA00023054"/>
    </source>
</evidence>
<dbReference type="InterPro" id="IPR027417">
    <property type="entry name" value="P-loop_NTPase"/>
</dbReference>
<evidence type="ECO:0000313" key="8">
    <source>
        <dbReference type="EMBL" id="AQK42534.1"/>
    </source>
</evidence>
<dbReference type="InterPro" id="IPR041118">
    <property type="entry name" value="Rx_N"/>
</dbReference>
<dbReference type="EMBL" id="CM000786">
    <property type="protein sequence ID" value="AQK42534.1"/>
    <property type="molecule type" value="Genomic_DNA"/>
</dbReference>
<keyword evidence="4" id="KW-0547">Nucleotide-binding</keyword>
<dbReference type="Gene3D" id="3.40.50.300">
    <property type="entry name" value="P-loop containing nucleotide triphosphate hydrolases"/>
    <property type="match status" value="2"/>
</dbReference>
<accession>A0A1D6J3C1</accession>
<dbReference type="InterPro" id="IPR044974">
    <property type="entry name" value="Disease_R_plants"/>
</dbReference>
<reference evidence="9" key="4">
    <citation type="submission" date="2021-05" db="UniProtKB">
        <authorList>
            <consortium name="EnsemblPlants"/>
        </authorList>
    </citation>
    <scope>IDENTIFICATION</scope>
    <source>
        <strain evidence="9">cv. B73</strain>
    </source>
</reference>
<evidence type="ECO:0000256" key="1">
    <source>
        <dbReference type="ARBA" id="ARBA00008894"/>
    </source>
</evidence>
<dbReference type="PANTHER" id="PTHR23155">
    <property type="entry name" value="DISEASE RESISTANCE PROTEIN RP"/>
    <property type="match status" value="1"/>
</dbReference>
<keyword evidence="3" id="KW-0677">Repeat</keyword>
<gene>
    <name evidence="8" type="ORF">ZEAMMB73_Zm00001d024990</name>
</gene>
<keyword evidence="2" id="KW-0433">Leucine-rich repeat</keyword>
<comment type="similarity">
    <text evidence="1">Belongs to the disease resistance NB-LRR family.</text>
</comment>
<dbReference type="GO" id="GO:0043531">
    <property type="term" value="F:ADP binding"/>
    <property type="evidence" value="ECO:0007669"/>
    <property type="project" value="InterPro"/>
</dbReference>
<reference evidence="8" key="2">
    <citation type="submission" date="2015-12" db="EMBL/GenBank/DDBJ databases">
        <title>Update maize B73 reference genome by single molecule sequencing technologies.</title>
        <authorList>
            <consortium name="Maize Genome Sequencing Project"/>
            <person name="Ware D."/>
        </authorList>
    </citation>
    <scope>NUCLEOTIDE SEQUENCE</scope>
    <source>
        <tissue evidence="8">Seedling</tissue>
    </source>
</reference>
<dbReference type="SMART" id="SM00369">
    <property type="entry name" value="LRR_TYP"/>
    <property type="match status" value="6"/>
</dbReference>
<keyword evidence="10" id="KW-1185">Reference proteome</keyword>
<dbReference type="InterPro" id="IPR036388">
    <property type="entry name" value="WH-like_DNA-bd_sf"/>
</dbReference>
<dbReference type="PRINTS" id="PR00364">
    <property type="entry name" value="DISEASERSIST"/>
</dbReference>
<evidence type="ECO:0000259" key="7">
    <source>
        <dbReference type="SMART" id="SM00382"/>
    </source>
</evidence>
<evidence type="ECO:0000256" key="2">
    <source>
        <dbReference type="ARBA" id="ARBA00022614"/>
    </source>
</evidence>
<dbReference type="STRING" id="4577.A0A1D6J3C1"/>
<dbReference type="SUPFAM" id="SSF52540">
    <property type="entry name" value="P-loop containing nucleoside triphosphate hydrolases"/>
    <property type="match status" value="2"/>
</dbReference>
<sequence>MNGMKAAAGAVVTEATGAFGPVLAKLTALLTPDQDGDDVEDSIMSQLERVQSLLLRIWERQDLEAACEDWMAEARKVSYDIQDDIDGFELGLEHHGGGSSSATKSLLERIKAKVKGLMLDSQSGYKECCRAIGELSSATALLVDHRSRFFHKDASELVGTMEEKKAEVTKLLQEHEVVCIHGSAGMGKTTLADLAYQAMSIGDDGLKCRAFVSVSPSATMVQMLKTILSQLSRRHHLLYGGSNETSSDETADDKRIVSEVARHADTDIAKEQYLIESISNLLVNKRYLVVVDDVWHWEQWEIIRKSLPKNNLGSRIITCTRVEAVAMKFMMESDACLYEMAGLSMDAAAALSRRIFEDGSVRATSELHNSWSASIAKMSGGMPLAVICMSLAVARAQLTPEEAVERLTNIPCLRPLVESLSLGYHGLPLHLKTCLLHCSMYPPQHILDRDGLARMWIAEGFVYEEEEARSYVDQLFKMGLIRRCSSALVPSPKFQIDAMMLYFLRCRSQETFYYLGCGRRRNGAGRRVHHRLSIISAQKNGPAGGTSTLPHVDVVSNNNTRSLYVFDRSWRVPFNEFERLRVLHLHCSSRNADLVDICGLVWLRCLSLSGSPITMLPKQIGRLQLLRTLDVSSTGILCVPGEIGALQQLEILDVSDTMVQKLPAEIGQLRRLKALYARNSSLRELHTSQIRELQLLETLDVSNTVLAEGGGLMMLIGDDENLKVVDAAGGGGMLMMAEGGGSTATVATGALGPVLAKLRKNAADDDGGRYLGDIEFIISELESLHSFLTRMWESSEGGGIDENAACQSWMAEARELSYHIEDDIDRFMLDLEHGGDRTTTTAPFRRIKLRIKGLVDRYQEEWRMAADCRIKAPQLGPPSRYYSRKDASELLEIDDKETEVKELLQEHELLCIFGFAGMGKTTLANQVYQAIGKQFECQAFMSISPRMDASQILTTFYAQVTAQQREIIAASDSLSDQQFMIDSISKFLFNKRCLIIVNDVWHWEQWEVIRKSLPKNNLGSRIITSTCVHAVAMRFVEDNGVFLYKIAGLSMDASVSLCERIFKESCKDGGTVVSSGLCSSIAKMAGGMPLAVICLSSAVAAQAQLATEEDVGRVHDPPDWFRMAEARALAGLTNIPCLKPLADSLCLAYNQLSVHLKTCLLHCSSLCPPYHIFGTDDLVRLWIAERFVYDEGDARSYVDQLVSTGMISVQSCSSDLLIGPKKVQMNTMMLHFLRCIASHEGYCIASSDCGSGMSSLLVGPIRRLSIQSCKNKVEISRLHASDIRSLYVFDRTWTTLFKNLTNLRVLQLLGNNLRNEDLTAICGLPHLTYLNLSGTLVNLLPEELGRLKLLKTLIVRGTGILRLPVGIGELMQLETLDLGDTMVVELPSQIVKLHNLRTLDLRNSSLCELPNEIGDLLLLETLDVGDTMVAELPSQIGKLQRLRALGISGTGIEKLPAEIGELEHLEILDVSCTTVAELPLPTAGGSMAMLQQLNICNTEIRELPWESGRRSVRVLCGDSDAPHVCNLADLSEGLLQPSVVVVLFDRFGSIWVPVPFPRIKVPGKHRSVPQFVASICYLEISLWKLEEDSLKSLREMPNLRGLALRVDVLPTKPAISILGFRKLESLCIDCRVPRITFEKEAMPELTYLEFKFYACRPTTEHNMGIANLQRLQRVVFRSASWYTSDPSAGIHAVINRVREEAREHPNTIILSVNGNVESYHEKKAAAAAAQGIKPSLSGDVSRRSDSRARTIRRIKTYAGESSAYN</sequence>
<organism evidence="8">
    <name type="scientific">Zea mays</name>
    <name type="common">Maize</name>
    <dbReference type="NCBI Taxonomy" id="4577"/>
    <lineage>
        <taxon>Eukaryota</taxon>
        <taxon>Viridiplantae</taxon>
        <taxon>Streptophyta</taxon>
        <taxon>Embryophyta</taxon>
        <taxon>Tracheophyta</taxon>
        <taxon>Spermatophyta</taxon>
        <taxon>Magnoliopsida</taxon>
        <taxon>Liliopsida</taxon>
        <taxon>Poales</taxon>
        <taxon>Poaceae</taxon>
        <taxon>PACMAD clade</taxon>
        <taxon>Panicoideae</taxon>
        <taxon>Andropogonodae</taxon>
        <taxon>Andropogoneae</taxon>
        <taxon>Tripsacinae</taxon>
        <taxon>Zea</taxon>
    </lineage>
</organism>
<evidence type="ECO:0000256" key="4">
    <source>
        <dbReference type="ARBA" id="ARBA00022741"/>
    </source>
</evidence>
<dbReference type="Gene3D" id="1.20.5.4130">
    <property type="match status" value="2"/>
</dbReference>
<reference evidence="10" key="1">
    <citation type="journal article" date="2009" name="Science">
        <title>The B73 maize genome: complexity, diversity, and dynamics.</title>
        <authorList>
            <person name="Schnable P.S."/>
            <person name="Ware D."/>
            <person name="Fulton R.S."/>
            <person name="Stein J.C."/>
            <person name="Wei F."/>
            <person name="Pasternak S."/>
            <person name="Liang C."/>
            <person name="Zhang J."/>
            <person name="Fulton L."/>
            <person name="Graves T.A."/>
            <person name="Minx P."/>
            <person name="Reily A.D."/>
            <person name="Courtney L."/>
            <person name="Kruchowski S.S."/>
            <person name="Tomlinson C."/>
            <person name="Strong C."/>
            <person name="Delehaunty K."/>
            <person name="Fronick C."/>
            <person name="Courtney B."/>
            <person name="Rock S.M."/>
            <person name="Belter E."/>
            <person name="Du F."/>
            <person name="Kim K."/>
            <person name="Abbott R.M."/>
            <person name="Cotton M."/>
            <person name="Levy A."/>
            <person name="Marchetto P."/>
            <person name="Ochoa K."/>
            <person name="Jackson S.M."/>
            <person name="Gillam B."/>
            <person name="Chen W."/>
            <person name="Yan L."/>
            <person name="Higginbotham J."/>
            <person name="Cardenas M."/>
            <person name="Waligorski J."/>
            <person name="Applebaum E."/>
            <person name="Phelps L."/>
            <person name="Falcone J."/>
            <person name="Kanchi K."/>
            <person name="Thane T."/>
            <person name="Scimone A."/>
            <person name="Thane N."/>
            <person name="Henke J."/>
            <person name="Wang T."/>
            <person name="Ruppert J."/>
            <person name="Shah N."/>
            <person name="Rotter K."/>
            <person name="Hodges J."/>
            <person name="Ingenthron E."/>
            <person name="Cordes M."/>
            <person name="Kohlberg S."/>
            <person name="Sgro J."/>
            <person name="Delgado B."/>
            <person name="Mead K."/>
            <person name="Chinwalla A."/>
            <person name="Leonard S."/>
            <person name="Crouse K."/>
            <person name="Collura K."/>
            <person name="Kudrna D."/>
            <person name="Currie J."/>
            <person name="He R."/>
            <person name="Angelova A."/>
            <person name="Rajasekar S."/>
            <person name="Mueller T."/>
            <person name="Lomeli R."/>
            <person name="Scara G."/>
            <person name="Ko A."/>
            <person name="Delaney K."/>
            <person name="Wissotski M."/>
            <person name="Lopez G."/>
            <person name="Campos D."/>
            <person name="Braidotti M."/>
            <person name="Ashley E."/>
            <person name="Golser W."/>
            <person name="Kim H."/>
            <person name="Lee S."/>
            <person name="Lin J."/>
            <person name="Dujmic Z."/>
            <person name="Kim W."/>
            <person name="Talag J."/>
            <person name="Zuccolo A."/>
            <person name="Fan C."/>
            <person name="Sebastian A."/>
            <person name="Kramer M."/>
            <person name="Spiegel L."/>
            <person name="Nascimento L."/>
            <person name="Zutavern T."/>
            <person name="Miller B."/>
            <person name="Ambroise C."/>
            <person name="Muller S."/>
            <person name="Spooner W."/>
            <person name="Narechania A."/>
            <person name="Ren L."/>
            <person name="Wei S."/>
            <person name="Kumari S."/>
            <person name="Faga B."/>
            <person name="Levy M.J."/>
            <person name="McMahan L."/>
            <person name="Van Buren P."/>
            <person name="Vaughn M.W."/>
            <person name="Ying K."/>
            <person name="Yeh C.-T."/>
            <person name="Emrich S.J."/>
            <person name="Jia Y."/>
            <person name="Kalyanaraman A."/>
            <person name="Hsia A.-P."/>
            <person name="Barbazuk W.B."/>
            <person name="Baucom R.S."/>
            <person name="Brutnell T.P."/>
            <person name="Carpita N.C."/>
            <person name="Chaparro C."/>
            <person name="Chia J.-M."/>
            <person name="Deragon J.-M."/>
            <person name="Estill J.C."/>
            <person name="Fu Y."/>
            <person name="Jeddeloh J.A."/>
            <person name="Han Y."/>
            <person name="Lee H."/>
            <person name="Li P."/>
            <person name="Lisch D.R."/>
            <person name="Liu S."/>
            <person name="Liu Z."/>
            <person name="Nagel D.H."/>
            <person name="McCann M.C."/>
            <person name="SanMiguel P."/>
            <person name="Myers A.M."/>
            <person name="Nettleton D."/>
            <person name="Nguyen J."/>
            <person name="Penning B.W."/>
            <person name="Ponnala L."/>
            <person name="Schneider K.L."/>
            <person name="Schwartz D.C."/>
            <person name="Sharma A."/>
            <person name="Soderlund C."/>
            <person name="Springer N.M."/>
            <person name="Sun Q."/>
            <person name="Wang H."/>
            <person name="Waterman M."/>
            <person name="Westerman R."/>
            <person name="Wolfgruber T.K."/>
            <person name="Yang L."/>
            <person name="Yu Y."/>
            <person name="Zhang L."/>
            <person name="Zhou S."/>
            <person name="Zhu Q."/>
            <person name="Bennetzen J.L."/>
            <person name="Dawe R.K."/>
            <person name="Jiang J."/>
            <person name="Jiang N."/>
            <person name="Presting G.G."/>
            <person name="Wessler S.R."/>
            <person name="Aluru S."/>
            <person name="Martienssen R.A."/>
            <person name="Clifton S.W."/>
            <person name="McCombie W.R."/>
            <person name="Wing R.A."/>
            <person name="Wilson R.K."/>
        </authorList>
    </citation>
    <scope>NUCLEOTIDE SEQUENCE [LARGE SCALE GENOMIC DNA]</scope>
    <source>
        <strain evidence="10">cv. B73</strain>
    </source>
</reference>
<keyword evidence="6" id="KW-0175">Coiled coil</keyword>
<proteinExistence type="inferred from homology"/>
<dbReference type="InterPro" id="IPR003593">
    <property type="entry name" value="AAA+_ATPase"/>
</dbReference>
<evidence type="ECO:0000256" key="3">
    <source>
        <dbReference type="ARBA" id="ARBA00022737"/>
    </source>
</evidence>
<dbReference type="Gramene" id="Zm00001eb419360_T001">
    <property type="protein sequence ID" value="Zm00001eb419360_P001"/>
    <property type="gene ID" value="Zm00001eb419360"/>
</dbReference>
<feature type="domain" description="AAA+ ATPase" evidence="7">
    <location>
        <begin position="906"/>
        <end position="1028"/>
    </location>
</feature>
<reference evidence="9" key="3">
    <citation type="submission" date="2019-07" db="EMBL/GenBank/DDBJ databases">
        <authorList>
            <person name="Seetharam A."/>
            <person name="Woodhouse M."/>
            <person name="Cannon E."/>
        </authorList>
    </citation>
    <scope>NUCLEOTIDE SEQUENCE [LARGE SCALE GENOMIC DNA]</scope>
    <source>
        <strain evidence="9">cv. B73</strain>
    </source>
</reference>
<dbReference type="EnsemblPlants" id="Zm00001eb419360_T001">
    <property type="protein sequence ID" value="Zm00001eb419360_P001"/>
    <property type="gene ID" value="Zm00001eb419360"/>
</dbReference>
<protein>
    <submittedName>
        <fullName evidence="8">Disease resistance protein RPP13</fullName>
    </submittedName>
</protein>
<dbReference type="GO" id="GO:0098542">
    <property type="term" value="P:defense response to other organism"/>
    <property type="evidence" value="ECO:0000318"/>
    <property type="project" value="GO_Central"/>
</dbReference>
<dbReference type="Gene3D" id="1.10.10.10">
    <property type="entry name" value="Winged helix-like DNA-binding domain superfamily/Winged helix DNA-binding domain"/>
    <property type="match status" value="1"/>
</dbReference>
<dbReference type="Pfam" id="PF18052">
    <property type="entry name" value="Rx_N"/>
    <property type="match status" value="2"/>
</dbReference>
<dbReference type="AlphaFoldDB" id="A0A1D6J3C1"/>
<evidence type="ECO:0000313" key="10">
    <source>
        <dbReference type="Proteomes" id="UP000007305"/>
    </source>
</evidence>
<dbReference type="OMA" id="VWHWEEW"/>
<dbReference type="ExpressionAtlas" id="A0A1D6J3C1">
    <property type="expression patterns" value="baseline and differential"/>
</dbReference>
<dbReference type="Pfam" id="PF23598">
    <property type="entry name" value="LRR_14"/>
    <property type="match status" value="3"/>
</dbReference>
<evidence type="ECO:0000313" key="9">
    <source>
        <dbReference type="EnsemblPlants" id="Zm00001eb419360_P001"/>
    </source>
</evidence>
<dbReference type="SMART" id="SM00382">
    <property type="entry name" value="AAA"/>
    <property type="match status" value="2"/>
</dbReference>
<dbReference type="Gene3D" id="3.80.10.10">
    <property type="entry name" value="Ribonuclease Inhibitor"/>
    <property type="match status" value="2"/>
</dbReference>
<dbReference type="Pfam" id="PF00931">
    <property type="entry name" value="NB-ARC"/>
    <property type="match status" value="2"/>
</dbReference>